<feature type="region of interest" description="SAW" evidence="3">
    <location>
        <begin position="566"/>
        <end position="637"/>
    </location>
</feature>
<evidence type="ECO:0000256" key="1">
    <source>
        <dbReference type="ARBA" id="ARBA00023015"/>
    </source>
</evidence>
<feature type="region of interest" description="Leucine repeat II (LRII)" evidence="3">
    <location>
        <begin position="436"/>
        <end position="468"/>
    </location>
</feature>
<dbReference type="Pfam" id="PF03514">
    <property type="entry name" value="GRAS"/>
    <property type="match status" value="1"/>
</dbReference>
<dbReference type="InterPro" id="IPR005202">
    <property type="entry name" value="TF_GRAS"/>
</dbReference>
<dbReference type="KEGG" id="crb:17889350"/>
<comment type="caution">
    <text evidence="3">Lacks conserved residue(s) required for the propagation of feature annotation.</text>
</comment>
<feature type="compositionally biased region" description="Low complexity" evidence="4">
    <location>
        <begin position="67"/>
        <end position="88"/>
    </location>
</feature>
<sequence>MPLSFERFQGEGVFGLSSSSSFYPDSHKTWFNQDKSGFTEAKEEDDLGYVVGCLLPEPTSVLDALRSPSPLASHSSTTTTLSSSHGGGTTVTATAVTACDDNKCSQMGLDDLDGVLSASSPGQEQSILRLIMDPGSGFGVFDPGFGFGSASGPAPLPVTENSNPLCSFPFQEITNPAEALVNPTTSHCMFSNPPLSPPAKRFHSGSHHQPVFPFSDPDPGRQHQFQFQFPFQFHHSQQQQIPSSSSSAVAMVPVPPPGMAGDDQSVIIEQLFNAAELIGTTGNTNGDHTVLAQGILARLNHHLNSNHKSPFQRAASHIAEALLSLIHNDSSPPPLITPENLILRIAAYRSFSETSPFLQFVNFTANQSILESCNDSGFDRIHIIDFDVGYGGQWSSLMQELASGGGGRRRNRASSLKLTVFAPPPSTVSDEFELRFTEENLKTFAGEVKIPFEVELLSIELLLNPAYWPLSLRSSEKEAIAVNLPINSVVPGYLPLILRFLKQISPNVVVCSDRGCDRNDAPFPNAVIHALQYHTTLLESLDANQNQDDSSIERFWVQPSIEKLLMKRHRWIERSHPWRSLITQCGFSPASLSQTAEAQAECLLQRNPVRGFHVEKRQSSLVMCWQRKELVTVSAWKC</sequence>
<keyword evidence="1" id="KW-0805">Transcription regulation</keyword>
<gene>
    <name evidence="5" type="ORF">CARUB_v10024743mg</name>
</gene>
<reference evidence="6" key="1">
    <citation type="journal article" date="2013" name="Nat. Genet.">
        <title>The Capsella rubella genome and the genomic consequences of rapid mating system evolution.</title>
        <authorList>
            <person name="Slotte T."/>
            <person name="Hazzouri K.M."/>
            <person name="Agren J.A."/>
            <person name="Koenig D."/>
            <person name="Maumus F."/>
            <person name="Guo Y.L."/>
            <person name="Steige K."/>
            <person name="Platts A.E."/>
            <person name="Escobar J.S."/>
            <person name="Newman L.K."/>
            <person name="Wang W."/>
            <person name="Mandakova T."/>
            <person name="Vello E."/>
            <person name="Smith L.M."/>
            <person name="Henz S.R."/>
            <person name="Steffen J."/>
            <person name="Takuno S."/>
            <person name="Brandvain Y."/>
            <person name="Coop G."/>
            <person name="Andolfatto P."/>
            <person name="Hu T.T."/>
            <person name="Blanchette M."/>
            <person name="Clark R.M."/>
            <person name="Quesneville H."/>
            <person name="Nordborg M."/>
            <person name="Gaut B.S."/>
            <person name="Lysak M.A."/>
            <person name="Jenkins J."/>
            <person name="Grimwood J."/>
            <person name="Chapman J."/>
            <person name="Prochnik S."/>
            <person name="Shu S."/>
            <person name="Rokhsar D."/>
            <person name="Schmutz J."/>
            <person name="Weigel D."/>
            <person name="Wright S.I."/>
        </authorList>
    </citation>
    <scope>NUCLEOTIDE SEQUENCE [LARGE SCALE GENOMIC DNA]</scope>
    <source>
        <strain evidence="6">cv. Monte Gargano</strain>
    </source>
</reference>
<accession>R0FZJ9</accession>
<dbReference type="OrthoDB" id="666726at2759"/>
<dbReference type="AlphaFoldDB" id="R0FZJ9"/>
<evidence type="ECO:0000313" key="6">
    <source>
        <dbReference type="Proteomes" id="UP000029121"/>
    </source>
</evidence>
<keyword evidence="2" id="KW-0804">Transcription</keyword>
<proteinExistence type="inferred from homology"/>
<organism evidence="5 6">
    <name type="scientific">Capsella rubella</name>
    <dbReference type="NCBI Taxonomy" id="81985"/>
    <lineage>
        <taxon>Eukaryota</taxon>
        <taxon>Viridiplantae</taxon>
        <taxon>Streptophyta</taxon>
        <taxon>Embryophyta</taxon>
        <taxon>Tracheophyta</taxon>
        <taxon>Spermatophyta</taxon>
        <taxon>Magnoliopsida</taxon>
        <taxon>eudicotyledons</taxon>
        <taxon>Gunneridae</taxon>
        <taxon>Pentapetalae</taxon>
        <taxon>rosids</taxon>
        <taxon>malvids</taxon>
        <taxon>Brassicales</taxon>
        <taxon>Brassicaceae</taxon>
        <taxon>Camelineae</taxon>
        <taxon>Capsella</taxon>
    </lineage>
</organism>
<evidence type="ECO:0000256" key="3">
    <source>
        <dbReference type="PROSITE-ProRule" id="PRU01191"/>
    </source>
</evidence>
<evidence type="ECO:0000313" key="5">
    <source>
        <dbReference type="EMBL" id="EOA28527.1"/>
    </source>
</evidence>
<dbReference type="eggNOG" id="ENOG502QQQC">
    <property type="taxonomic scope" value="Eukaryota"/>
</dbReference>
<keyword evidence="6" id="KW-1185">Reference proteome</keyword>
<feature type="region of interest" description="Disordered" evidence="4">
    <location>
        <begin position="65"/>
        <end position="88"/>
    </location>
</feature>
<dbReference type="PANTHER" id="PTHR31636">
    <property type="entry name" value="OSJNBA0084A10.13 PROTEIN-RELATED"/>
    <property type="match status" value="1"/>
</dbReference>
<dbReference type="Proteomes" id="UP000029121">
    <property type="component" value="Unassembled WGS sequence"/>
</dbReference>
<dbReference type="EMBL" id="KB870808">
    <property type="protein sequence ID" value="EOA28527.1"/>
    <property type="molecule type" value="Genomic_DNA"/>
</dbReference>
<protein>
    <submittedName>
        <fullName evidence="5">Uncharacterized protein</fullName>
    </submittedName>
</protein>
<dbReference type="STRING" id="81985.R0FZJ9"/>
<feature type="short sequence motif" description="VHIID" evidence="3">
    <location>
        <begin position="381"/>
        <end position="385"/>
    </location>
</feature>
<evidence type="ECO:0000256" key="4">
    <source>
        <dbReference type="SAM" id="MobiDB-lite"/>
    </source>
</evidence>
<name>R0FZJ9_9BRAS</name>
<dbReference type="PROSITE" id="PS50985">
    <property type="entry name" value="GRAS"/>
    <property type="match status" value="1"/>
</dbReference>
<evidence type="ECO:0000256" key="2">
    <source>
        <dbReference type="ARBA" id="ARBA00023163"/>
    </source>
</evidence>
<comment type="similarity">
    <text evidence="3">Belongs to the GRAS family.</text>
</comment>